<dbReference type="AlphaFoldDB" id="A0A0A9WAA3"/>
<evidence type="ECO:0000256" key="1">
    <source>
        <dbReference type="SAM" id="Phobius"/>
    </source>
</evidence>
<feature type="signal peptide" evidence="2">
    <location>
        <begin position="1"/>
        <end position="19"/>
    </location>
</feature>
<protein>
    <submittedName>
        <fullName evidence="3">Nucleolar protein 14</fullName>
    </submittedName>
</protein>
<evidence type="ECO:0000313" key="3">
    <source>
        <dbReference type="EMBL" id="JAG04346.1"/>
    </source>
</evidence>
<dbReference type="EMBL" id="GBHO01039258">
    <property type="protein sequence ID" value="JAG04346.1"/>
    <property type="molecule type" value="Transcribed_RNA"/>
</dbReference>
<evidence type="ECO:0000256" key="2">
    <source>
        <dbReference type="SAM" id="SignalP"/>
    </source>
</evidence>
<keyword evidence="2" id="KW-0732">Signal</keyword>
<name>A0A0A9WAA3_LYGHE</name>
<sequence>MRHRIINTIILLWTHILVSTPICTVYDTILGCFIVANMVQYIESTRRWVPECVLFLETILRWSFHSAVQDANAADMEGRRSPFYSNTTHWEYLLRDSGRRLVIPVHITPPDEVLQAIPKHITPFHCRN</sequence>
<keyword evidence="1" id="KW-1133">Transmembrane helix</keyword>
<feature type="transmembrane region" description="Helical" evidence="1">
    <location>
        <begin position="12"/>
        <end position="36"/>
    </location>
</feature>
<keyword evidence="1" id="KW-0472">Membrane</keyword>
<accession>A0A0A9WAA3</accession>
<organism evidence="3">
    <name type="scientific">Lygus hesperus</name>
    <name type="common">Western plant bug</name>
    <dbReference type="NCBI Taxonomy" id="30085"/>
    <lineage>
        <taxon>Eukaryota</taxon>
        <taxon>Metazoa</taxon>
        <taxon>Ecdysozoa</taxon>
        <taxon>Arthropoda</taxon>
        <taxon>Hexapoda</taxon>
        <taxon>Insecta</taxon>
        <taxon>Pterygota</taxon>
        <taxon>Neoptera</taxon>
        <taxon>Paraneoptera</taxon>
        <taxon>Hemiptera</taxon>
        <taxon>Heteroptera</taxon>
        <taxon>Panheteroptera</taxon>
        <taxon>Cimicomorpha</taxon>
        <taxon>Miridae</taxon>
        <taxon>Mirini</taxon>
        <taxon>Lygus</taxon>
    </lineage>
</organism>
<feature type="chain" id="PRO_5002070656" evidence="2">
    <location>
        <begin position="20"/>
        <end position="128"/>
    </location>
</feature>
<proteinExistence type="predicted"/>
<reference evidence="3" key="2">
    <citation type="submission" date="2014-07" db="EMBL/GenBank/DDBJ databases">
        <authorList>
            <person name="Hull J."/>
        </authorList>
    </citation>
    <scope>NUCLEOTIDE SEQUENCE</scope>
</reference>
<gene>
    <name evidence="3" type="primary">Nop14_2</name>
    <name evidence="3" type="ORF">CM83_101148</name>
</gene>
<keyword evidence="1" id="KW-0812">Transmembrane</keyword>
<reference evidence="3" key="1">
    <citation type="journal article" date="2014" name="PLoS ONE">
        <title>Transcriptome-Based Identification of ABC Transporters in the Western Tarnished Plant Bug Lygus hesperus.</title>
        <authorList>
            <person name="Hull J.J."/>
            <person name="Chaney K."/>
            <person name="Geib S.M."/>
            <person name="Fabrick J.A."/>
            <person name="Brent C.S."/>
            <person name="Walsh D."/>
            <person name="Lavine L.C."/>
        </authorList>
    </citation>
    <scope>NUCLEOTIDE SEQUENCE</scope>
</reference>